<evidence type="ECO:0000256" key="5">
    <source>
        <dbReference type="ARBA" id="ARBA00022984"/>
    </source>
</evidence>
<dbReference type="EC" id="2.-.-.-" evidence="9"/>
<accession>A0ABW5D2U5</accession>
<name>A0ABW5D2U5_9BACT</name>
<evidence type="ECO:0000256" key="1">
    <source>
        <dbReference type="ARBA" id="ARBA00004752"/>
    </source>
</evidence>
<dbReference type="Pfam" id="PF03734">
    <property type="entry name" value="YkuD"/>
    <property type="match status" value="1"/>
</dbReference>
<dbReference type="PANTHER" id="PTHR36699">
    <property type="entry name" value="LD-TRANSPEPTIDASE"/>
    <property type="match status" value="1"/>
</dbReference>
<evidence type="ECO:0000256" key="2">
    <source>
        <dbReference type="ARBA" id="ARBA00005992"/>
    </source>
</evidence>
<keyword evidence="4 7" id="KW-0133">Cell shape</keyword>
<dbReference type="Proteomes" id="UP001597375">
    <property type="component" value="Unassembled WGS sequence"/>
</dbReference>
<reference evidence="10" key="1">
    <citation type="journal article" date="2019" name="Int. J. Syst. Evol. Microbiol.">
        <title>The Global Catalogue of Microorganisms (GCM) 10K type strain sequencing project: providing services to taxonomists for standard genome sequencing and annotation.</title>
        <authorList>
            <consortium name="The Broad Institute Genomics Platform"/>
            <consortium name="The Broad Institute Genome Sequencing Center for Infectious Disease"/>
            <person name="Wu L."/>
            <person name="Ma J."/>
        </authorList>
    </citation>
    <scope>NUCLEOTIDE SEQUENCE [LARGE SCALE GENOMIC DNA]</scope>
    <source>
        <strain evidence="10">CGMCC 4.7106</strain>
    </source>
</reference>
<protein>
    <submittedName>
        <fullName evidence="9">Murein L,D-transpeptidase family protein</fullName>
        <ecNumber evidence="9">2.-.-.-</ecNumber>
    </submittedName>
</protein>
<gene>
    <name evidence="9" type="ORF">ACFSSA_01645</name>
</gene>
<evidence type="ECO:0000313" key="9">
    <source>
        <dbReference type="EMBL" id="MFD2255367.1"/>
    </source>
</evidence>
<dbReference type="PROSITE" id="PS52029">
    <property type="entry name" value="LD_TPASE"/>
    <property type="match status" value="1"/>
</dbReference>
<evidence type="ECO:0000259" key="8">
    <source>
        <dbReference type="PROSITE" id="PS52029"/>
    </source>
</evidence>
<feature type="active site" description="Proton donor/acceptor" evidence="7">
    <location>
        <position position="144"/>
    </location>
</feature>
<organism evidence="9 10">
    <name type="scientific">Luteolibacter algae</name>
    <dbReference type="NCBI Taxonomy" id="454151"/>
    <lineage>
        <taxon>Bacteria</taxon>
        <taxon>Pseudomonadati</taxon>
        <taxon>Verrucomicrobiota</taxon>
        <taxon>Verrucomicrobiia</taxon>
        <taxon>Verrucomicrobiales</taxon>
        <taxon>Verrucomicrobiaceae</taxon>
        <taxon>Luteolibacter</taxon>
    </lineage>
</organism>
<sequence length="233" mass="26430">MRYLPLLLMTILPACDKNAHGQVRETDIITEAGVSMKDALAEKKLRIGSPVFIRAFKEQRVLELFLKSEISGEFELFREYPIAAASGELGPKFAEGDGQVPEGFYYVGPRAMNPNSNYHLSFNIGYPNKYDRAHDRTGSFIMIHGGSASIGCLAMTDEKIEEIYSLCHAAHEGGQAYFRVHIFPFRMTGERMKEAAGDEHYAFWENLKAGYDYFEEKHLPPNVKVRNKAYVFE</sequence>
<dbReference type="SUPFAM" id="SSF141523">
    <property type="entry name" value="L,D-transpeptidase catalytic domain-like"/>
    <property type="match status" value="1"/>
</dbReference>
<dbReference type="InterPro" id="IPR005490">
    <property type="entry name" value="LD_TPept_cat_dom"/>
</dbReference>
<feature type="active site" description="Nucleophile" evidence="7">
    <location>
        <position position="152"/>
    </location>
</feature>
<dbReference type="PANTHER" id="PTHR36699:SF1">
    <property type="entry name" value="L,D-TRANSPEPTIDASE YAFK-RELATED"/>
    <property type="match status" value="1"/>
</dbReference>
<dbReference type="CDD" id="cd16913">
    <property type="entry name" value="YkuD_like"/>
    <property type="match status" value="1"/>
</dbReference>
<evidence type="ECO:0000313" key="10">
    <source>
        <dbReference type="Proteomes" id="UP001597375"/>
    </source>
</evidence>
<keyword evidence="3 9" id="KW-0808">Transferase</keyword>
<comment type="similarity">
    <text evidence="2">Belongs to the YkuD family.</text>
</comment>
<comment type="pathway">
    <text evidence="1 7">Cell wall biogenesis; peptidoglycan biosynthesis.</text>
</comment>
<dbReference type="RefSeq" id="WP_386818026.1">
    <property type="nucleotide sequence ID" value="NZ_JBHUIT010000002.1"/>
</dbReference>
<evidence type="ECO:0000256" key="6">
    <source>
        <dbReference type="ARBA" id="ARBA00023316"/>
    </source>
</evidence>
<evidence type="ECO:0000256" key="4">
    <source>
        <dbReference type="ARBA" id="ARBA00022960"/>
    </source>
</evidence>
<evidence type="ECO:0000256" key="3">
    <source>
        <dbReference type="ARBA" id="ARBA00022679"/>
    </source>
</evidence>
<dbReference type="InterPro" id="IPR038063">
    <property type="entry name" value="Transpep_catalytic_dom"/>
</dbReference>
<dbReference type="GO" id="GO:0016740">
    <property type="term" value="F:transferase activity"/>
    <property type="evidence" value="ECO:0007669"/>
    <property type="project" value="UniProtKB-KW"/>
</dbReference>
<comment type="caution">
    <text evidence="9">The sequence shown here is derived from an EMBL/GenBank/DDBJ whole genome shotgun (WGS) entry which is preliminary data.</text>
</comment>
<feature type="domain" description="L,D-TPase catalytic" evidence="8">
    <location>
        <begin position="51"/>
        <end position="183"/>
    </location>
</feature>
<keyword evidence="10" id="KW-1185">Reference proteome</keyword>
<keyword evidence="5 7" id="KW-0573">Peptidoglycan synthesis</keyword>
<dbReference type="EMBL" id="JBHUIT010000002">
    <property type="protein sequence ID" value="MFD2255367.1"/>
    <property type="molecule type" value="Genomic_DNA"/>
</dbReference>
<proteinExistence type="inferred from homology"/>
<keyword evidence="6 7" id="KW-0961">Cell wall biogenesis/degradation</keyword>
<evidence type="ECO:0000256" key="7">
    <source>
        <dbReference type="PROSITE-ProRule" id="PRU01373"/>
    </source>
</evidence>